<dbReference type="GO" id="GO:0015562">
    <property type="term" value="F:efflux transmembrane transporter activity"/>
    <property type="evidence" value="ECO:0007669"/>
    <property type="project" value="InterPro"/>
</dbReference>
<keyword evidence="3" id="KW-0732">Signal</keyword>
<dbReference type="STRING" id="93064.BRX40_06205"/>
<dbReference type="AlphaFoldDB" id="A0A1L6J943"/>
<dbReference type="GeneID" id="44132144"/>
<evidence type="ECO:0000313" key="7">
    <source>
        <dbReference type="Proteomes" id="UP000286681"/>
    </source>
</evidence>
<proteinExistence type="inferred from homology"/>
<sequence length="422" mass="44943">MTDYIGQRRVRVALFGLFTAAGGLMCTSVNAQTAPPFAELFRETQEAPRQVILEADVERAEGLARQARARPNPSIGVMTENIAGQQPYRGFDRAESTLQLNQVIELGGKRSARIAAGEAGVVAARARSRDGRLAYAYDLARAYGAAEIADRRITLAEDEVEEAETDLRAARALVGAGKEARLRSLQAETEVNSLRASVDTAKAERVGAYARLSALAGQTTPFTTLSEPLLGRFEARSGYGPVDPMQTAPYLAAKAEREAAAHRVIVARRQAVPDVTASVGVRRLEVDKANAIIAGITVPFPLFDRNRGNIAAAQAELRGAEARANATLLELEAEISAAVALNEAADARVAAAEQTLRTADETYRLARIAYESGKSPLIELIAARHGLGLARGVVLDAAAARLDARANLARLQGLTITGEPVQ</sequence>
<protein>
    <submittedName>
        <fullName evidence="4">Metal transporter</fullName>
    </submittedName>
    <submittedName>
        <fullName evidence="5">TolC family protein</fullName>
    </submittedName>
</protein>
<comment type="similarity">
    <text evidence="1">Belongs to the outer membrane factor (OMF) (TC 1.B.17) family.</text>
</comment>
<dbReference type="InterPro" id="IPR010131">
    <property type="entry name" value="MdtP/NodT-like"/>
</dbReference>
<organism evidence="4 6">
    <name type="scientific">Sphingomonas koreensis</name>
    <dbReference type="NCBI Taxonomy" id="93064"/>
    <lineage>
        <taxon>Bacteria</taxon>
        <taxon>Pseudomonadati</taxon>
        <taxon>Pseudomonadota</taxon>
        <taxon>Alphaproteobacteria</taxon>
        <taxon>Sphingomonadales</taxon>
        <taxon>Sphingomonadaceae</taxon>
        <taxon>Sphingomonas</taxon>
    </lineage>
</organism>
<gene>
    <name evidence="4" type="ORF">BRX40_06205</name>
    <name evidence="5" type="ORF">CA257_10920</name>
</gene>
<reference evidence="6" key="2">
    <citation type="submission" date="2016-12" db="EMBL/GenBank/DDBJ databases">
        <title>Whole genome sequencing of Sphingomonas sp. ABOJV.</title>
        <authorList>
            <person name="Conlan S."/>
            <person name="Thomas P.J."/>
            <person name="Mullikin J."/>
            <person name="Palmore T.N."/>
            <person name="Frank K.M."/>
            <person name="Segre J.A."/>
        </authorList>
    </citation>
    <scope>NUCLEOTIDE SEQUENCE [LARGE SCALE GENOMIC DNA]</scope>
    <source>
        <strain evidence="6">ABOJV</strain>
    </source>
</reference>
<reference evidence="4" key="1">
    <citation type="submission" date="2016-12" db="EMBL/GenBank/DDBJ databases">
        <title>Whole genome sequencing of Sphingomonas koreensis.</title>
        <authorList>
            <person name="Conlan S."/>
            <person name="Thomas P.J."/>
            <person name="Mullikin J."/>
            <person name="Palmore T.N."/>
            <person name="Frank K.M."/>
            <person name="Segre J.A."/>
        </authorList>
    </citation>
    <scope>NUCLEOTIDE SEQUENCE</scope>
    <source>
        <strain evidence="4">ABOJV</strain>
    </source>
</reference>
<dbReference type="PANTHER" id="PTHR30203">
    <property type="entry name" value="OUTER MEMBRANE CATION EFFLUX PROTEIN"/>
    <property type="match status" value="1"/>
</dbReference>
<keyword evidence="6" id="KW-1185">Reference proteome</keyword>
<name>A0A1L6J943_9SPHN</name>
<feature type="coiled-coil region" evidence="2">
    <location>
        <begin position="146"/>
        <end position="173"/>
    </location>
</feature>
<feature type="coiled-coil region" evidence="2">
    <location>
        <begin position="310"/>
        <end position="362"/>
    </location>
</feature>
<evidence type="ECO:0000313" key="5">
    <source>
        <dbReference type="EMBL" id="RSV02997.1"/>
    </source>
</evidence>
<reference evidence="5 7" key="3">
    <citation type="submission" date="2018-07" db="EMBL/GenBank/DDBJ databases">
        <title>Genomic and Epidemiologic Investigation of an Indolent Hospital Outbreak.</title>
        <authorList>
            <person name="Johnson R.C."/>
            <person name="Deming C."/>
            <person name="Conlan S."/>
            <person name="Zellmer C.J."/>
            <person name="Michelin A.V."/>
            <person name="Lee-Lin S."/>
            <person name="Thomas P.J."/>
            <person name="Park M."/>
            <person name="Weingarten R.A."/>
            <person name="Less J."/>
            <person name="Dekker J.P."/>
            <person name="Frank K.M."/>
            <person name="Musser K.A."/>
            <person name="Mcquiston J.R."/>
            <person name="Henderson D.K."/>
            <person name="Lau A.F."/>
            <person name="Palmore T.N."/>
            <person name="Segre J.A."/>
        </authorList>
    </citation>
    <scope>NUCLEOTIDE SEQUENCE [LARGE SCALE GENOMIC DNA]</scope>
    <source>
        <strain evidence="5 7">SK-NIH.Env10_0317</strain>
    </source>
</reference>
<dbReference type="PANTHER" id="PTHR30203:SF24">
    <property type="entry name" value="BLR4935 PROTEIN"/>
    <property type="match status" value="1"/>
</dbReference>
<dbReference type="Gene3D" id="1.20.1600.10">
    <property type="entry name" value="Outer membrane efflux proteins (OEP)"/>
    <property type="match status" value="1"/>
</dbReference>
<evidence type="ECO:0000313" key="4">
    <source>
        <dbReference type="EMBL" id="APR52080.1"/>
    </source>
</evidence>
<dbReference type="EMBL" id="CP018820">
    <property type="protein sequence ID" value="APR52080.1"/>
    <property type="molecule type" value="Genomic_DNA"/>
</dbReference>
<dbReference type="SUPFAM" id="SSF56954">
    <property type="entry name" value="Outer membrane efflux proteins (OEP)"/>
    <property type="match status" value="1"/>
</dbReference>
<feature type="signal peptide" evidence="3">
    <location>
        <begin position="1"/>
        <end position="31"/>
    </location>
</feature>
<feature type="chain" id="PRO_5041797852" evidence="3">
    <location>
        <begin position="32"/>
        <end position="422"/>
    </location>
</feature>
<dbReference type="OrthoDB" id="9791261at2"/>
<keyword evidence="2" id="KW-0175">Coiled coil</keyword>
<dbReference type="Pfam" id="PF02321">
    <property type="entry name" value="OEP"/>
    <property type="match status" value="2"/>
</dbReference>
<accession>A0A1L6J943</accession>
<dbReference type="RefSeq" id="WP_060977357.1">
    <property type="nucleotide sequence ID" value="NZ_CP018820.1"/>
</dbReference>
<evidence type="ECO:0000313" key="6">
    <source>
        <dbReference type="Proteomes" id="UP000185161"/>
    </source>
</evidence>
<evidence type="ECO:0000256" key="3">
    <source>
        <dbReference type="SAM" id="SignalP"/>
    </source>
</evidence>
<dbReference type="Proteomes" id="UP000185161">
    <property type="component" value="Chromosome"/>
</dbReference>
<evidence type="ECO:0000256" key="1">
    <source>
        <dbReference type="ARBA" id="ARBA00007613"/>
    </source>
</evidence>
<dbReference type="KEGG" id="skr:BRX40_06205"/>
<dbReference type="EMBL" id="QQWO01000008">
    <property type="protein sequence ID" value="RSV02997.1"/>
    <property type="molecule type" value="Genomic_DNA"/>
</dbReference>
<dbReference type="InterPro" id="IPR003423">
    <property type="entry name" value="OMP_efflux"/>
</dbReference>
<dbReference type="Proteomes" id="UP000286681">
    <property type="component" value="Unassembled WGS sequence"/>
</dbReference>
<evidence type="ECO:0000256" key="2">
    <source>
        <dbReference type="SAM" id="Coils"/>
    </source>
</evidence>